<dbReference type="AlphaFoldDB" id="A0A1J7BS82"/>
<sequence length="156" mass="17527">MVEWRLRPAVGGDARVVAELRAVVMRPDLERLGRFDERRVRQRFLDAFVPEHAWVIEVDGAFAGCVAMRPAEDERWLEHFFLDPALQGRGVGSAVLEELLARADRDGVVVRLNVLSGSRAQRLYARLGFVVESADPVDVYMVRRPAVDAWARTGSA</sequence>
<evidence type="ECO:0000313" key="5">
    <source>
        <dbReference type="Proteomes" id="UP000243342"/>
    </source>
</evidence>
<dbReference type="PANTHER" id="PTHR43877">
    <property type="entry name" value="AMINOALKYLPHOSPHONATE N-ACETYLTRANSFERASE-RELATED-RELATED"/>
    <property type="match status" value="1"/>
</dbReference>
<dbReference type="InterPro" id="IPR050832">
    <property type="entry name" value="Bact_Acetyltransf"/>
</dbReference>
<dbReference type="GO" id="GO:0016747">
    <property type="term" value="F:acyltransferase activity, transferring groups other than amino-acyl groups"/>
    <property type="evidence" value="ECO:0007669"/>
    <property type="project" value="InterPro"/>
</dbReference>
<dbReference type="SUPFAM" id="SSF55729">
    <property type="entry name" value="Acyl-CoA N-acyltransferases (Nat)"/>
    <property type="match status" value="1"/>
</dbReference>
<keyword evidence="2" id="KW-0012">Acyltransferase</keyword>
<feature type="domain" description="N-acetyltransferase" evidence="3">
    <location>
        <begin position="18"/>
        <end position="146"/>
    </location>
</feature>
<evidence type="ECO:0000259" key="3">
    <source>
        <dbReference type="PROSITE" id="PS51186"/>
    </source>
</evidence>
<evidence type="ECO:0000256" key="2">
    <source>
        <dbReference type="ARBA" id="ARBA00023315"/>
    </source>
</evidence>
<dbReference type="CDD" id="cd04301">
    <property type="entry name" value="NAT_SF"/>
    <property type="match status" value="1"/>
</dbReference>
<proteinExistence type="predicted"/>
<gene>
    <name evidence="4" type="ORF">BIV57_16900</name>
</gene>
<dbReference type="OrthoDB" id="9803233at2"/>
<keyword evidence="5" id="KW-1185">Reference proteome</keyword>
<dbReference type="STRING" id="1428644.BIV57_16900"/>
<dbReference type="PROSITE" id="PS51186">
    <property type="entry name" value="GNAT"/>
    <property type="match status" value="1"/>
</dbReference>
<accession>A0A1J7BS82</accession>
<keyword evidence="1 4" id="KW-0808">Transferase</keyword>
<reference evidence="4 5" key="1">
    <citation type="submission" date="2016-10" db="EMBL/GenBank/DDBJ databases">
        <title>Genome sequence of Streptomyces gilvigriseus MUSC 26.</title>
        <authorList>
            <person name="Lee L.-H."/>
            <person name="Ser H.-L."/>
        </authorList>
    </citation>
    <scope>NUCLEOTIDE SEQUENCE [LARGE SCALE GENOMIC DNA]</scope>
    <source>
        <strain evidence="4 5">MUSC 26</strain>
    </source>
</reference>
<comment type="caution">
    <text evidence="4">The sequence shown here is derived from an EMBL/GenBank/DDBJ whole genome shotgun (WGS) entry which is preliminary data.</text>
</comment>
<name>A0A1J7BS82_9ACTN</name>
<organism evidence="4 5">
    <name type="scientific">Mangrovactinospora gilvigrisea</name>
    <dbReference type="NCBI Taxonomy" id="1428644"/>
    <lineage>
        <taxon>Bacteria</taxon>
        <taxon>Bacillati</taxon>
        <taxon>Actinomycetota</taxon>
        <taxon>Actinomycetes</taxon>
        <taxon>Kitasatosporales</taxon>
        <taxon>Streptomycetaceae</taxon>
        <taxon>Mangrovactinospora</taxon>
    </lineage>
</organism>
<dbReference type="InterPro" id="IPR000182">
    <property type="entry name" value="GNAT_dom"/>
</dbReference>
<dbReference type="Proteomes" id="UP000243342">
    <property type="component" value="Unassembled WGS sequence"/>
</dbReference>
<dbReference type="RefSeq" id="WP_071657719.1">
    <property type="nucleotide sequence ID" value="NZ_MLCF01000102.1"/>
</dbReference>
<dbReference type="Pfam" id="PF13508">
    <property type="entry name" value="Acetyltransf_7"/>
    <property type="match status" value="1"/>
</dbReference>
<evidence type="ECO:0000256" key="1">
    <source>
        <dbReference type="ARBA" id="ARBA00022679"/>
    </source>
</evidence>
<dbReference type="Gene3D" id="3.40.630.30">
    <property type="match status" value="1"/>
</dbReference>
<dbReference type="EMBL" id="MLCF01000102">
    <property type="protein sequence ID" value="OIV36321.1"/>
    <property type="molecule type" value="Genomic_DNA"/>
</dbReference>
<evidence type="ECO:0000313" key="4">
    <source>
        <dbReference type="EMBL" id="OIV36321.1"/>
    </source>
</evidence>
<protein>
    <submittedName>
        <fullName evidence="4">GNAT family N-acetyltransferase</fullName>
    </submittedName>
</protein>
<dbReference type="InterPro" id="IPR016181">
    <property type="entry name" value="Acyl_CoA_acyltransferase"/>
</dbReference>